<evidence type="ECO:0000313" key="2">
    <source>
        <dbReference type="Proteomes" id="UP001595617"/>
    </source>
</evidence>
<dbReference type="InterPro" id="IPR059206">
    <property type="entry name" value="Sll1717-like"/>
</dbReference>
<reference evidence="2" key="1">
    <citation type="journal article" date="2019" name="Int. J. Syst. Evol. Microbiol.">
        <title>The Global Catalogue of Microorganisms (GCM) 10K type strain sequencing project: providing services to taxonomists for standard genome sequencing and annotation.</title>
        <authorList>
            <consortium name="The Broad Institute Genomics Platform"/>
            <consortium name="The Broad Institute Genome Sequencing Center for Infectious Disease"/>
            <person name="Wu L."/>
            <person name="Ma J."/>
        </authorList>
    </citation>
    <scope>NUCLEOTIDE SEQUENCE [LARGE SCALE GENOMIC DNA]</scope>
    <source>
        <strain evidence="2">IBRC 10765</strain>
    </source>
</reference>
<proteinExistence type="predicted"/>
<dbReference type="Proteomes" id="UP001595617">
    <property type="component" value="Unassembled WGS sequence"/>
</dbReference>
<name>A0ABV7ZSR9_9GAMM</name>
<dbReference type="RefSeq" id="WP_380692414.1">
    <property type="nucleotide sequence ID" value="NZ_JBHRYR010000002.1"/>
</dbReference>
<accession>A0ABV7ZSR9</accession>
<evidence type="ECO:0000313" key="1">
    <source>
        <dbReference type="EMBL" id="MFC3851289.1"/>
    </source>
</evidence>
<protein>
    <submittedName>
        <fullName evidence="1">P-loop ATPase, Sll1717 family</fullName>
    </submittedName>
</protein>
<dbReference type="EMBL" id="JBHRYR010000002">
    <property type="protein sequence ID" value="MFC3851289.1"/>
    <property type="molecule type" value="Genomic_DNA"/>
</dbReference>
<comment type="caution">
    <text evidence="1">The sequence shown here is derived from an EMBL/GenBank/DDBJ whole genome shotgun (WGS) entry which is preliminary data.</text>
</comment>
<keyword evidence="2" id="KW-1185">Reference proteome</keyword>
<organism evidence="1 2">
    <name type="scientific">Saccharospirillum mangrovi</name>
    <dbReference type="NCBI Taxonomy" id="2161747"/>
    <lineage>
        <taxon>Bacteria</taxon>
        <taxon>Pseudomonadati</taxon>
        <taxon>Pseudomonadota</taxon>
        <taxon>Gammaproteobacteria</taxon>
        <taxon>Oceanospirillales</taxon>
        <taxon>Saccharospirillaceae</taxon>
        <taxon>Saccharospirillum</taxon>
    </lineage>
</organism>
<dbReference type="NCBIfam" id="NF047389">
    <property type="entry name" value="ATPase_Sll1717"/>
    <property type="match status" value="1"/>
</dbReference>
<dbReference type="InterPro" id="IPR027417">
    <property type="entry name" value="P-loop_NTPase"/>
</dbReference>
<gene>
    <name evidence="1" type="ORF">ACFOOG_00470</name>
</gene>
<sequence>MDVITIKKGLKIGELDAEADFDLLKSCFVDNGQLENLLDIKSPASIILGRTGSGKSALLYKISLDVEHSAMLDPNDISIRFLEHSNIIQFFNEINVKLDLFYRILWRHILTVELLKLRYSLKNKSDNDTFLSRFNQWVGRDSVKKRAFEYFSEWGDRFWLETDEQLQELTTKLTKDIKAKLGSKFSGVDISLEGARSLSEEVRSEIRSLATQVVSGIQIKRLNEVLELLSDFAFNDRQKRYYILIDKLDEDWAETETRCRFIRALIEETKSLRKIPQVKVVTALRRDLLDLVFDRTRDSGFQEEKYEAYLVPLIWSKEDLKNLLSARVNEVYRRQYTSGAVRFIDIFPNPKKGATGEAIDYIIERTLFRPRDAIQFCNECFLIAADRNRISWRAIYAAEVNYSTKRLKSLKEEWSEFYPALEATVEILRGVVNPFTRSNLLGKRLEEAALEIHEDDPRDPCVKSVKKFFEPKSKVTEAEIVSQILICLYHTGMIGVKMSTLDTFVWSHIDQPRISKSEVKRANQIVVHKMFRRALEINDTKSFHASPKTQRLKKTY</sequence>
<dbReference type="SUPFAM" id="SSF52540">
    <property type="entry name" value="P-loop containing nucleoside triphosphate hydrolases"/>
    <property type="match status" value="1"/>
</dbReference>